<feature type="domain" description="Mce/MlaD" evidence="8">
    <location>
        <begin position="171"/>
        <end position="231"/>
    </location>
</feature>
<dbReference type="AlphaFoldDB" id="A0A6M8STN3"/>
<dbReference type="InterPro" id="IPR003399">
    <property type="entry name" value="Mce/MlaD"/>
</dbReference>
<dbReference type="KEGG" id="dee:HQN60_12400"/>
<dbReference type="Pfam" id="PF02470">
    <property type="entry name" value="MlaD"/>
    <property type="match status" value="3"/>
</dbReference>
<keyword evidence="3" id="KW-0997">Cell inner membrane</keyword>
<protein>
    <submittedName>
        <fullName evidence="9">MCE family protein</fullName>
    </submittedName>
</protein>
<keyword evidence="5 7" id="KW-1133">Transmembrane helix</keyword>
<proteinExistence type="predicted"/>
<reference evidence="9 10" key="1">
    <citation type="submission" date="2020-05" db="EMBL/GenBank/DDBJ databases">
        <title>Complete genome sequence of Deefgea sp. D17.</title>
        <authorList>
            <person name="Bae J.-W."/>
            <person name="Han J.E."/>
        </authorList>
    </citation>
    <scope>NUCLEOTIDE SEQUENCE [LARGE SCALE GENOMIC DNA]</scope>
    <source>
        <strain evidence="9 10">D17</strain>
    </source>
</reference>
<dbReference type="Proteomes" id="UP000504844">
    <property type="component" value="Chromosome"/>
</dbReference>
<evidence type="ECO:0000256" key="4">
    <source>
        <dbReference type="ARBA" id="ARBA00022692"/>
    </source>
</evidence>
<dbReference type="EMBL" id="CP054143">
    <property type="protein sequence ID" value="QKJ67438.1"/>
    <property type="molecule type" value="Genomic_DNA"/>
</dbReference>
<keyword evidence="6 7" id="KW-0472">Membrane</keyword>
<dbReference type="PANTHER" id="PTHR30462">
    <property type="entry name" value="INTERMEMBRANE TRANSPORT PROTEIN PQIB-RELATED"/>
    <property type="match status" value="1"/>
</dbReference>
<feature type="transmembrane region" description="Helical" evidence="7">
    <location>
        <begin position="32"/>
        <end position="53"/>
    </location>
</feature>
<gene>
    <name evidence="9" type="ORF">HQN60_12400</name>
</gene>
<comment type="subcellular location">
    <subcellularLocation>
        <location evidence="1">Cell inner membrane</location>
    </subcellularLocation>
</comment>
<keyword evidence="2" id="KW-1003">Cell membrane</keyword>
<evidence type="ECO:0000256" key="1">
    <source>
        <dbReference type="ARBA" id="ARBA00004533"/>
    </source>
</evidence>
<keyword evidence="10" id="KW-1185">Reference proteome</keyword>
<evidence type="ECO:0000313" key="10">
    <source>
        <dbReference type="Proteomes" id="UP000504844"/>
    </source>
</evidence>
<keyword evidence="4 7" id="KW-0812">Transmembrane</keyword>
<evidence type="ECO:0000256" key="3">
    <source>
        <dbReference type="ARBA" id="ARBA00022519"/>
    </source>
</evidence>
<sequence>MTESHTTPVADDINDGSIAQAKIKPKRLRPTLIWLIPFIAALAAGWIGVQAIMQKGPTITIEFNSAEGLESGKTKVKYKDVVIGTVSSVALSKDHQRVKVTAEMTHGSDNLLGEQSRFWVVRPLISGGTVSGLGTLLSGSYIALDPTRKPDSKRFFTGLETPPVITSNQPGREFTLKAQNMGSISNGTPIFFRRLQVGEVTSFKLDPSGEFISVSIFVHAPYDQFVTDNSRFWHASGFDVALNSNGLSIETQSLASVVIGGLAFQSPLGEDPGAVAKAGSHFLLADNKAAAMKSNDSYKLPFVIHFKDSVRGLAVGAAVDFRGIQVGEVQSIKLVLAKNKSDIELPITIAIYPDRFRNLQTDDNQILSLADQKKIINRLVENGMRAQMRTSNLITGQLYIALDYVPNAKKARINWAGNPPQMPSVNSSLNEIQDRIASIVKKMDQIPLQSIGQNADQTLKTLQETLTSSNALIHKIDQELLPEAKGTLKSAEGAFKQVQTTLQPESPVQQNLDQTLQELSKAAQSLRALSDYLNRHPEALIQGRKADQP</sequence>
<feature type="domain" description="Mce/MlaD" evidence="8">
    <location>
        <begin position="56"/>
        <end position="146"/>
    </location>
</feature>
<evidence type="ECO:0000256" key="5">
    <source>
        <dbReference type="ARBA" id="ARBA00022989"/>
    </source>
</evidence>
<organism evidence="9 10">
    <name type="scientific">Deefgea piscis</name>
    <dbReference type="NCBI Taxonomy" id="2739061"/>
    <lineage>
        <taxon>Bacteria</taxon>
        <taxon>Pseudomonadati</taxon>
        <taxon>Pseudomonadota</taxon>
        <taxon>Betaproteobacteria</taxon>
        <taxon>Neisseriales</taxon>
        <taxon>Chitinibacteraceae</taxon>
        <taxon>Deefgea</taxon>
    </lineage>
</organism>
<evidence type="ECO:0000256" key="6">
    <source>
        <dbReference type="ARBA" id="ARBA00023136"/>
    </source>
</evidence>
<dbReference type="GO" id="GO:0005886">
    <property type="term" value="C:plasma membrane"/>
    <property type="evidence" value="ECO:0007669"/>
    <property type="project" value="UniProtKB-SubCell"/>
</dbReference>
<dbReference type="RefSeq" id="WP_173533940.1">
    <property type="nucleotide sequence ID" value="NZ_CP054143.1"/>
</dbReference>
<dbReference type="InterPro" id="IPR051800">
    <property type="entry name" value="PqiA-PqiB_transport"/>
</dbReference>
<evidence type="ECO:0000259" key="8">
    <source>
        <dbReference type="Pfam" id="PF02470"/>
    </source>
</evidence>
<name>A0A6M8STN3_9NEIS</name>
<evidence type="ECO:0000256" key="2">
    <source>
        <dbReference type="ARBA" id="ARBA00022475"/>
    </source>
</evidence>
<evidence type="ECO:0000256" key="7">
    <source>
        <dbReference type="SAM" id="Phobius"/>
    </source>
</evidence>
<evidence type="ECO:0000313" key="9">
    <source>
        <dbReference type="EMBL" id="QKJ67438.1"/>
    </source>
</evidence>
<accession>A0A6M8STN3</accession>
<feature type="domain" description="Mce/MlaD" evidence="8">
    <location>
        <begin position="302"/>
        <end position="403"/>
    </location>
</feature>
<dbReference type="PANTHER" id="PTHR30462:SF0">
    <property type="entry name" value="INTERMEMBRANE TRANSPORT PROTEIN YEBT"/>
    <property type="match status" value="1"/>
</dbReference>